<organism evidence="1 2">
    <name type="scientific">Lentzea miocenica</name>
    <dbReference type="NCBI Taxonomy" id="3095431"/>
    <lineage>
        <taxon>Bacteria</taxon>
        <taxon>Bacillati</taxon>
        <taxon>Actinomycetota</taxon>
        <taxon>Actinomycetes</taxon>
        <taxon>Pseudonocardiales</taxon>
        <taxon>Pseudonocardiaceae</taxon>
        <taxon>Lentzea</taxon>
    </lineage>
</organism>
<gene>
    <name evidence="1" type="ORF">SK803_31300</name>
</gene>
<proteinExistence type="predicted"/>
<name>A0ABU4T987_9PSEU</name>
<dbReference type="RefSeq" id="WP_319969742.1">
    <property type="nucleotide sequence ID" value="NZ_JAXAVW010000029.1"/>
</dbReference>
<accession>A0ABU4T987</accession>
<dbReference type="InterPro" id="IPR006059">
    <property type="entry name" value="SBP"/>
</dbReference>
<comment type="caution">
    <text evidence="1">The sequence shown here is derived from an EMBL/GenBank/DDBJ whole genome shotgun (WGS) entry which is preliminary data.</text>
</comment>
<protein>
    <submittedName>
        <fullName evidence="1">ABC transporter substrate-binding protein</fullName>
    </submittedName>
</protein>
<dbReference type="PANTHER" id="PTHR43649">
    <property type="entry name" value="ARABINOSE-BINDING PROTEIN-RELATED"/>
    <property type="match status" value="1"/>
</dbReference>
<sequence length="437" mass="48165">MMVRYTPGSSPLPHLDRRTLLRIMLAGAGVAATGGLAACGSGGSSSGTESKLVTFGNNLSDQVPKDAITAAVKAFEANSGGLTVTINTKQHEQYQEQINNYLQGKPDDVLAWFAGYRMRFFADQGLTGDLTDLWGKIGGNYSDALKQASTGSDKKQYFVPFTQYPWGMFYRKSVWQERGYAIPKTLDELVALATKMKADGLIPIAFAQKQGWPGMGTFDQLNFRINGYQFHVDLLAGKENWQDKKVKDVFDTWKRLLPFHQENALGREWQEAAQTLQQKKSGMYLLGAFVGQQFPDAEKDDLDFFPFPEINPEHGTDTVEAPIDGYMMAKKPANPEGAIKLLEYLASPEPQLAYLKADPTAVATNQKADTSGYNSLQKKAAEVIKNAKHITQFLDRDTDPGFASEAATNGLIAFIKNPDDIDSVLKGMADQAKNIFK</sequence>
<evidence type="ECO:0000313" key="2">
    <source>
        <dbReference type="Proteomes" id="UP001285521"/>
    </source>
</evidence>
<dbReference type="Gene3D" id="3.40.190.10">
    <property type="entry name" value="Periplasmic binding protein-like II"/>
    <property type="match status" value="2"/>
</dbReference>
<dbReference type="InterPro" id="IPR050490">
    <property type="entry name" value="Bact_solute-bd_prot1"/>
</dbReference>
<dbReference type="EMBL" id="JAXAVW010000029">
    <property type="protein sequence ID" value="MDX8034726.1"/>
    <property type="molecule type" value="Genomic_DNA"/>
</dbReference>
<dbReference type="Pfam" id="PF01547">
    <property type="entry name" value="SBP_bac_1"/>
    <property type="match status" value="1"/>
</dbReference>
<dbReference type="SUPFAM" id="SSF53850">
    <property type="entry name" value="Periplasmic binding protein-like II"/>
    <property type="match status" value="1"/>
</dbReference>
<dbReference type="PANTHER" id="PTHR43649:SF14">
    <property type="entry name" value="BLR3389 PROTEIN"/>
    <property type="match status" value="1"/>
</dbReference>
<evidence type="ECO:0000313" key="1">
    <source>
        <dbReference type="EMBL" id="MDX8034726.1"/>
    </source>
</evidence>
<reference evidence="1 2" key="1">
    <citation type="submission" date="2023-11" db="EMBL/GenBank/DDBJ databases">
        <title>Lentzea sokolovensis, sp. nov., Lentzea kristufkii, sp. nov., and Lentzea miocenensis, sp. nov., rare actinobacteria from Sokolov Coal Basin, Miocene lacustrine sediment, Czech Republic.</title>
        <authorList>
            <person name="Lara A."/>
            <person name="Kotroba L."/>
            <person name="Nouioui I."/>
            <person name="Neumann-Schaal M."/>
            <person name="Mast Y."/>
            <person name="Chronakova A."/>
        </authorList>
    </citation>
    <scope>NUCLEOTIDE SEQUENCE [LARGE SCALE GENOMIC DNA]</scope>
    <source>
        <strain evidence="1 2">BCCO 10_0856</strain>
    </source>
</reference>
<dbReference type="Proteomes" id="UP001285521">
    <property type="component" value="Unassembled WGS sequence"/>
</dbReference>
<keyword evidence="2" id="KW-1185">Reference proteome</keyword>